<organism evidence="3 4">
    <name type="scientific">Actinacidiphila acidipaludis</name>
    <dbReference type="NCBI Taxonomy" id="2873382"/>
    <lineage>
        <taxon>Bacteria</taxon>
        <taxon>Bacillati</taxon>
        <taxon>Actinomycetota</taxon>
        <taxon>Actinomycetes</taxon>
        <taxon>Kitasatosporales</taxon>
        <taxon>Streptomycetaceae</taxon>
        <taxon>Actinacidiphila</taxon>
    </lineage>
</organism>
<dbReference type="EMBL" id="JAINZZ010000055">
    <property type="protein sequence ID" value="MBY8881754.1"/>
    <property type="molecule type" value="Genomic_DNA"/>
</dbReference>
<keyword evidence="2" id="KW-0732">Signal</keyword>
<feature type="region of interest" description="Disordered" evidence="1">
    <location>
        <begin position="79"/>
        <end position="116"/>
    </location>
</feature>
<feature type="compositionally biased region" description="Low complexity" evidence="1">
    <location>
        <begin position="33"/>
        <end position="60"/>
    </location>
</feature>
<feature type="signal peptide" evidence="2">
    <location>
        <begin position="1"/>
        <end position="22"/>
    </location>
</feature>
<dbReference type="Proteomes" id="UP000778578">
    <property type="component" value="Unassembled WGS sequence"/>
</dbReference>
<reference evidence="3 4" key="1">
    <citation type="submission" date="2021-08" db="EMBL/GenBank/DDBJ databases">
        <title>WGS of actinomycetes from Thailand.</title>
        <authorList>
            <person name="Thawai C."/>
        </authorList>
    </citation>
    <scope>NUCLEOTIDE SEQUENCE [LARGE SCALE GENOMIC DNA]</scope>
    <source>
        <strain evidence="3 4">PLK6-54</strain>
    </source>
</reference>
<comment type="caution">
    <text evidence="3">The sequence shown here is derived from an EMBL/GenBank/DDBJ whole genome shotgun (WGS) entry which is preliminary data.</text>
</comment>
<name>A0ABS7QF12_9ACTN</name>
<evidence type="ECO:0000313" key="3">
    <source>
        <dbReference type="EMBL" id="MBY8881754.1"/>
    </source>
</evidence>
<protein>
    <recommendedName>
        <fullName evidence="5">Lipoprotein</fullName>
    </recommendedName>
</protein>
<evidence type="ECO:0000256" key="1">
    <source>
        <dbReference type="SAM" id="MobiDB-lite"/>
    </source>
</evidence>
<feature type="compositionally biased region" description="Gly residues" evidence="1">
    <location>
        <begin position="98"/>
        <end position="115"/>
    </location>
</feature>
<evidence type="ECO:0008006" key="5">
    <source>
        <dbReference type="Google" id="ProtNLM"/>
    </source>
</evidence>
<feature type="chain" id="PRO_5046465750" description="Lipoprotein" evidence="2">
    <location>
        <begin position="23"/>
        <end position="218"/>
    </location>
</feature>
<keyword evidence="4" id="KW-1185">Reference proteome</keyword>
<sequence>MTWNPTRPSAARRAGVSVAALAASGALLLTACSSSSSGTSADAKPSGSASGSPAASGNNGTQAMEAYRQCLQQHGVNLPTFQRRSPGAGRPSGAPSGRPGGAGGRGYGGFPGFGGASPDAATQKALDACKSLRPQFNGQGRGGNGNSSAFQAFASCLKDHGVALATPSPGATNRGGGFGALRGLNTSDPKTAKAYDTCKALLPQRPSGAPTTSPSATV</sequence>
<evidence type="ECO:0000313" key="4">
    <source>
        <dbReference type="Proteomes" id="UP000778578"/>
    </source>
</evidence>
<dbReference type="PROSITE" id="PS51257">
    <property type="entry name" value="PROKAR_LIPOPROTEIN"/>
    <property type="match status" value="1"/>
</dbReference>
<dbReference type="RefSeq" id="WP_222967815.1">
    <property type="nucleotide sequence ID" value="NZ_JAINZZ010000055.1"/>
</dbReference>
<gene>
    <name evidence="3" type="ORF">K7862_29580</name>
</gene>
<accession>A0ABS7QF12</accession>
<feature type="region of interest" description="Disordered" evidence="1">
    <location>
        <begin position="33"/>
        <end position="61"/>
    </location>
</feature>
<proteinExistence type="predicted"/>
<evidence type="ECO:0000256" key="2">
    <source>
        <dbReference type="SAM" id="SignalP"/>
    </source>
</evidence>
<feature type="compositionally biased region" description="Low complexity" evidence="1">
    <location>
        <begin position="84"/>
        <end position="97"/>
    </location>
</feature>